<name>A0A9W9HWR1_9EURO</name>
<dbReference type="Proteomes" id="UP001149163">
    <property type="component" value="Unassembled WGS sequence"/>
</dbReference>
<evidence type="ECO:0000256" key="2">
    <source>
        <dbReference type="ARBA" id="ARBA00017589"/>
    </source>
</evidence>
<feature type="compositionally biased region" description="Polar residues" evidence="5">
    <location>
        <begin position="82"/>
        <end position="99"/>
    </location>
</feature>
<dbReference type="Gene3D" id="3.90.1030.20">
    <property type="entry name" value="DNA polymerase delta, p66 (Cdc27) subunit, wHTH domain"/>
    <property type="match status" value="1"/>
</dbReference>
<keyword evidence="4" id="KW-0539">Nucleus</keyword>
<accession>A0A9W9HWR1</accession>
<dbReference type="AlphaFoldDB" id="A0A9W9HWR1"/>
<gene>
    <name evidence="6" type="ORF">N7482_006643</name>
</gene>
<dbReference type="GO" id="GO:0006271">
    <property type="term" value="P:DNA strand elongation involved in DNA replication"/>
    <property type="evidence" value="ECO:0007669"/>
    <property type="project" value="TreeGrafter"/>
</dbReference>
<comment type="caution">
    <text evidence="6">The sequence shown here is derived from an EMBL/GenBank/DDBJ whole genome shotgun (WGS) entry which is preliminary data.</text>
</comment>
<feature type="region of interest" description="Disordered" evidence="5">
    <location>
        <begin position="177"/>
        <end position="358"/>
    </location>
</feature>
<proteinExistence type="predicted"/>
<reference evidence="6" key="1">
    <citation type="submission" date="2022-11" db="EMBL/GenBank/DDBJ databases">
        <authorList>
            <person name="Petersen C."/>
        </authorList>
    </citation>
    <scope>NUCLEOTIDE SEQUENCE</scope>
    <source>
        <strain evidence="6">IBT 26290</strain>
    </source>
</reference>
<feature type="compositionally biased region" description="Basic residues" evidence="5">
    <location>
        <begin position="345"/>
        <end position="358"/>
    </location>
</feature>
<feature type="compositionally biased region" description="Basic and acidic residues" evidence="5">
    <location>
        <begin position="294"/>
        <end position="308"/>
    </location>
</feature>
<dbReference type="GO" id="GO:0043625">
    <property type="term" value="C:delta DNA polymerase complex"/>
    <property type="evidence" value="ECO:0007669"/>
    <property type="project" value="InterPro"/>
</dbReference>
<dbReference type="GO" id="GO:0006297">
    <property type="term" value="P:nucleotide-excision repair, DNA gap filling"/>
    <property type="evidence" value="ECO:0007669"/>
    <property type="project" value="TreeGrafter"/>
</dbReference>
<organism evidence="6 7">
    <name type="scientific">Penicillium canariense</name>
    <dbReference type="NCBI Taxonomy" id="189055"/>
    <lineage>
        <taxon>Eukaryota</taxon>
        <taxon>Fungi</taxon>
        <taxon>Dikarya</taxon>
        <taxon>Ascomycota</taxon>
        <taxon>Pezizomycotina</taxon>
        <taxon>Eurotiomycetes</taxon>
        <taxon>Eurotiomycetidae</taxon>
        <taxon>Eurotiales</taxon>
        <taxon>Aspergillaceae</taxon>
        <taxon>Penicillium</taxon>
    </lineage>
</organism>
<dbReference type="RefSeq" id="XP_056541197.1">
    <property type="nucleotide sequence ID" value="XM_056688768.1"/>
</dbReference>
<evidence type="ECO:0000313" key="7">
    <source>
        <dbReference type="Proteomes" id="UP001149163"/>
    </source>
</evidence>
<feature type="compositionally biased region" description="Polar residues" evidence="5">
    <location>
        <begin position="220"/>
        <end position="229"/>
    </location>
</feature>
<dbReference type="PANTHER" id="PTHR17598:SF13">
    <property type="entry name" value="DNA POLYMERASE DELTA SUBUNIT 3"/>
    <property type="match status" value="1"/>
</dbReference>
<evidence type="ECO:0000256" key="3">
    <source>
        <dbReference type="ARBA" id="ARBA00022705"/>
    </source>
</evidence>
<dbReference type="Pfam" id="PF09507">
    <property type="entry name" value="CDC27"/>
    <property type="match status" value="1"/>
</dbReference>
<feature type="region of interest" description="Disordered" evidence="5">
    <location>
        <begin position="65"/>
        <end position="99"/>
    </location>
</feature>
<dbReference type="PANTHER" id="PTHR17598">
    <property type="entry name" value="DNA POLYMERASE DELTA SUBUNIT 3"/>
    <property type="match status" value="1"/>
</dbReference>
<dbReference type="OrthoDB" id="514823at2759"/>
<sequence length="414" mass="45437">MDATMYLAENVLNERRTVTYRSLSRALKVHAHQAKQILFEFHRNENAKKPQSVRATYIISGIQKHAEPPTTNGHANDEDEIMQSSPYLPSSMPNQDAASDTVRLSSIILARDEDLEDAKATFQSISTIHVYSVQPSTLPDLNALTDVCRETTTAYAQDDPLECGKQWGMIQNRNVKRRNGARPPLPAAPVSNAKPESTVPSKRPFQREKSESQPEDSKPASDSQSSAKSTGKPAAPKREKSNLFSSFAKAKPPKPKPAESATPSGNDVMLDDASEEEQEELFPDNGDKAPSANRESKKDREEKLKKMMEDDDADGAPTRAHSGGATPTTPAKPAELKEEVTVQGGRRRGKRQVMKKRTVKDEEGYLVTREEATWESCSEDEPAPPKKKPAVNVARGKGGKPGGQGSIMSFFGKK</sequence>
<dbReference type="GO" id="GO:1904161">
    <property type="term" value="P:DNA synthesis involved in UV-damage excision repair"/>
    <property type="evidence" value="ECO:0007669"/>
    <property type="project" value="TreeGrafter"/>
</dbReference>
<keyword evidence="3" id="KW-0235">DNA replication</keyword>
<dbReference type="EMBL" id="JAPQKN010000004">
    <property type="protein sequence ID" value="KAJ5159639.1"/>
    <property type="molecule type" value="Genomic_DNA"/>
</dbReference>
<comment type="subcellular location">
    <subcellularLocation>
        <location evidence="1">Nucleus</location>
    </subcellularLocation>
</comment>
<feature type="region of interest" description="Disordered" evidence="5">
    <location>
        <begin position="370"/>
        <end position="414"/>
    </location>
</feature>
<feature type="compositionally biased region" description="Acidic residues" evidence="5">
    <location>
        <begin position="269"/>
        <end position="282"/>
    </location>
</feature>
<evidence type="ECO:0000256" key="4">
    <source>
        <dbReference type="ARBA" id="ARBA00023242"/>
    </source>
</evidence>
<keyword evidence="7" id="KW-1185">Reference proteome</keyword>
<feature type="compositionally biased region" description="Basic and acidic residues" evidence="5">
    <location>
        <begin position="205"/>
        <end position="219"/>
    </location>
</feature>
<evidence type="ECO:0000256" key="5">
    <source>
        <dbReference type="SAM" id="MobiDB-lite"/>
    </source>
</evidence>
<evidence type="ECO:0000256" key="1">
    <source>
        <dbReference type="ARBA" id="ARBA00004123"/>
    </source>
</evidence>
<reference evidence="6" key="2">
    <citation type="journal article" date="2023" name="IMA Fungus">
        <title>Comparative genomic study of the Penicillium genus elucidates a diverse pangenome and 15 lateral gene transfer events.</title>
        <authorList>
            <person name="Petersen C."/>
            <person name="Sorensen T."/>
            <person name="Nielsen M.R."/>
            <person name="Sondergaard T.E."/>
            <person name="Sorensen J.L."/>
            <person name="Fitzpatrick D.A."/>
            <person name="Frisvad J.C."/>
            <person name="Nielsen K.L."/>
        </authorList>
    </citation>
    <scope>NUCLEOTIDE SEQUENCE</scope>
    <source>
        <strain evidence="6">IBT 26290</strain>
    </source>
</reference>
<dbReference type="GO" id="GO:0003887">
    <property type="term" value="F:DNA-directed DNA polymerase activity"/>
    <property type="evidence" value="ECO:0007669"/>
    <property type="project" value="TreeGrafter"/>
</dbReference>
<dbReference type="InterPro" id="IPR019038">
    <property type="entry name" value="POLD3"/>
</dbReference>
<dbReference type="InterPro" id="IPR041913">
    <property type="entry name" value="POLD3_sf"/>
</dbReference>
<dbReference type="GeneID" id="81427944"/>
<evidence type="ECO:0000313" key="6">
    <source>
        <dbReference type="EMBL" id="KAJ5159639.1"/>
    </source>
</evidence>
<protein>
    <recommendedName>
        <fullName evidence="2">DNA polymerase delta subunit 3</fullName>
    </recommendedName>
</protein>